<name>A0A4P9W986_9FUNG</name>
<dbReference type="Gene3D" id="2.130.10.10">
    <property type="entry name" value="YVTN repeat-like/Quinoprotein amine dehydrogenase"/>
    <property type="match status" value="1"/>
</dbReference>
<sequence>MFSPAPPSALKTPRAQALRRQTARDESPSPSSTPAPSSSARFPPAFRSTQDSLLASSSNPFTPSYLYPSVPSVPSSAFRASAAPTSSRPYGGLATAVAPGAGGLASAFAAAKTDQLPQNFVVKTDTLSVTDLETFPEELTKYIQQWKGRSQESEPPIRCIVDDASGYVVAATPDSFFIWPYVQRPGVIAACKRFYLGEASSSCAFACVVPSSSDDPTQAGLLGCTAGGFFRYWENIPSGENNYKQMRLSIGVEDIGTALIKCDDTFSRPSGPSSTRFISQMRALAPVWWLRHELRSRFSRILGVRRRRDEN</sequence>
<evidence type="ECO:0000256" key="1">
    <source>
        <dbReference type="SAM" id="MobiDB-lite"/>
    </source>
</evidence>
<dbReference type="OrthoDB" id="103454at2759"/>
<organism evidence="2 3">
    <name type="scientific">Blyttiomyces helicus</name>
    <dbReference type="NCBI Taxonomy" id="388810"/>
    <lineage>
        <taxon>Eukaryota</taxon>
        <taxon>Fungi</taxon>
        <taxon>Fungi incertae sedis</taxon>
        <taxon>Chytridiomycota</taxon>
        <taxon>Chytridiomycota incertae sedis</taxon>
        <taxon>Chytridiomycetes</taxon>
        <taxon>Chytridiomycetes incertae sedis</taxon>
        <taxon>Blyttiomyces</taxon>
    </lineage>
</organism>
<evidence type="ECO:0000313" key="3">
    <source>
        <dbReference type="Proteomes" id="UP000269721"/>
    </source>
</evidence>
<proteinExistence type="predicted"/>
<keyword evidence="3" id="KW-1185">Reference proteome</keyword>
<gene>
    <name evidence="2" type="ORF">BDK51DRAFT_47236</name>
</gene>
<accession>A0A4P9W986</accession>
<dbReference type="InterPro" id="IPR015943">
    <property type="entry name" value="WD40/YVTN_repeat-like_dom_sf"/>
</dbReference>
<dbReference type="Proteomes" id="UP000269721">
    <property type="component" value="Unassembled WGS sequence"/>
</dbReference>
<dbReference type="EMBL" id="KZ996284">
    <property type="protein sequence ID" value="RKO89109.1"/>
    <property type="molecule type" value="Genomic_DNA"/>
</dbReference>
<evidence type="ECO:0000313" key="2">
    <source>
        <dbReference type="EMBL" id="RKO89109.1"/>
    </source>
</evidence>
<dbReference type="SUPFAM" id="SSF117289">
    <property type="entry name" value="Nucleoporin domain"/>
    <property type="match status" value="1"/>
</dbReference>
<feature type="region of interest" description="Disordered" evidence="1">
    <location>
        <begin position="1"/>
        <end position="55"/>
    </location>
</feature>
<protein>
    <submittedName>
        <fullName evidence="2">Uncharacterized protein</fullName>
    </submittedName>
</protein>
<reference evidence="3" key="1">
    <citation type="journal article" date="2018" name="Nat. Microbiol.">
        <title>Leveraging single-cell genomics to expand the fungal tree of life.</title>
        <authorList>
            <person name="Ahrendt S.R."/>
            <person name="Quandt C.A."/>
            <person name="Ciobanu D."/>
            <person name="Clum A."/>
            <person name="Salamov A."/>
            <person name="Andreopoulos B."/>
            <person name="Cheng J.F."/>
            <person name="Woyke T."/>
            <person name="Pelin A."/>
            <person name="Henrissat B."/>
            <person name="Reynolds N.K."/>
            <person name="Benny G.L."/>
            <person name="Smith M.E."/>
            <person name="James T.Y."/>
            <person name="Grigoriev I.V."/>
        </authorList>
    </citation>
    <scope>NUCLEOTIDE SEQUENCE [LARGE SCALE GENOMIC DNA]</scope>
</reference>
<feature type="compositionally biased region" description="Low complexity" evidence="1">
    <location>
        <begin position="28"/>
        <end position="48"/>
    </location>
</feature>
<dbReference type="AlphaFoldDB" id="A0A4P9W986"/>